<keyword evidence="2" id="KW-1185">Reference proteome</keyword>
<reference evidence="1 2" key="1">
    <citation type="journal article" date="2021" name="BMC Biol.">
        <title>Horizontally acquired antibacterial genes associated with adaptive radiation of ladybird beetles.</title>
        <authorList>
            <person name="Li H.S."/>
            <person name="Tang X.F."/>
            <person name="Huang Y.H."/>
            <person name="Xu Z.Y."/>
            <person name="Chen M.L."/>
            <person name="Du X.Y."/>
            <person name="Qiu B.Y."/>
            <person name="Chen P.T."/>
            <person name="Zhang W."/>
            <person name="Slipinski A."/>
            <person name="Escalona H.E."/>
            <person name="Waterhouse R.M."/>
            <person name="Zwick A."/>
            <person name="Pang H."/>
        </authorList>
    </citation>
    <scope>NUCLEOTIDE SEQUENCE [LARGE SCALE GENOMIC DNA]</scope>
    <source>
        <strain evidence="1">SYSU2018</strain>
    </source>
</reference>
<evidence type="ECO:0000313" key="1">
    <source>
        <dbReference type="EMBL" id="KAL3284727.1"/>
    </source>
</evidence>
<accession>A0ABD2P220</accession>
<dbReference type="EMBL" id="JABFTP020000165">
    <property type="protein sequence ID" value="KAL3284727.1"/>
    <property type="molecule type" value="Genomic_DNA"/>
</dbReference>
<organism evidence="1 2">
    <name type="scientific">Cryptolaemus montrouzieri</name>
    <dbReference type="NCBI Taxonomy" id="559131"/>
    <lineage>
        <taxon>Eukaryota</taxon>
        <taxon>Metazoa</taxon>
        <taxon>Ecdysozoa</taxon>
        <taxon>Arthropoda</taxon>
        <taxon>Hexapoda</taxon>
        <taxon>Insecta</taxon>
        <taxon>Pterygota</taxon>
        <taxon>Neoptera</taxon>
        <taxon>Endopterygota</taxon>
        <taxon>Coleoptera</taxon>
        <taxon>Polyphaga</taxon>
        <taxon>Cucujiformia</taxon>
        <taxon>Coccinelloidea</taxon>
        <taxon>Coccinellidae</taxon>
        <taxon>Scymninae</taxon>
        <taxon>Scymnini</taxon>
        <taxon>Cryptolaemus</taxon>
    </lineage>
</organism>
<proteinExistence type="predicted"/>
<sequence length="159" mass="17960">MTPNKNGKNLENGILIGSHSGDHDLSSLGWDVNEQNEYLWSVGDGVDVSGNLIDHFNENRFNLNISFSFAEVDDEAISKKVKSIETNANRADDHRNDDSSLGDAHILSMSARPKILLENNKGVREIFTYEIPRRKTSGDGIINHRRLLRPDIIYVLWDI</sequence>
<dbReference type="Proteomes" id="UP001516400">
    <property type="component" value="Unassembled WGS sequence"/>
</dbReference>
<dbReference type="AlphaFoldDB" id="A0ABD2P220"/>
<protein>
    <submittedName>
        <fullName evidence="1">Uncharacterized protein</fullName>
    </submittedName>
</protein>
<comment type="caution">
    <text evidence="1">The sequence shown here is derived from an EMBL/GenBank/DDBJ whole genome shotgun (WGS) entry which is preliminary data.</text>
</comment>
<evidence type="ECO:0000313" key="2">
    <source>
        <dbReference type="Proteomes" id="UP001516400"/>
    </source>
</evidence>
<name>A0ABD2P220_9CUCU</name>
<gene>
    <name evidence="1" type="ORF">HHI36_018873</name>
</gene>